<proteinExistence type="predicted"/>
<name>A0ABD0QZI4_CIRMR</name>
<gene>
    <name evidence="2" type="ORF">M9458_014272</name>
</gene>
<feature type="non-terminal residue" evidence="2">
    <location>
        <position position="1"/>
    </location>
</feature>
<keyword evidence="3" id="KW-1185">Reference proteome</keyword>
<organism evidence="2 3">
    <name type="scientific">Cirrhinus mrigala</name>
    <name type="common">Mrigala</name>
    <dbReference type="NCBI Taxonomy" id="683832"/>
    <lineage>
        <taxon>Eukaryota</taxon>
        <taxon>Metazoa</taxon>
        <taxon>Chordata</taxon>
        <taxon>Craniata</taxon>
        <taxon>Vertebrata</taxon>
        <taxon>Euteleostomi</taxon>
        <taxon>Actinopterygii</taxon>
        <taxon>Neopterygii</taxon>
        <taxon>Teleostei</taxon>
        <taxon>Ostariophysi</taxon>
        <taxon>Cypriniformes</taxon>
        <taxon>Cyprinidae</taxon>
        <taxon>Labeoninae</taxon>
        <taxon>Labeonini</taxon>
        <taxon>Cirrhinus</taxon>
    </lineage>
</organism>
<feature type="compositionally biased region" description="Low complexity" evidence="1">
    <location>
        <begin position="66"/>
        <end position="83"/>
    </location>
</feature>
<reference evidence="2 3" key="1">
    <citation type="submission" date="2024-05" db="EMBL/GenBank/DDBJ databases">
        <title>Genome sequencing and assembly of Indian major carp, Cirrhinus mrigala (Hamilton, 1822).</title>
        <authorList>
            <person name="Mohindra V."/>
            <person name="Chowdhury L.M."/>
            <person name="Lal K."/>
            <person name="Jena J.K."/>
        </authorList>
    </citation>
    <scope>NUCLEOTIDE SEQUENCE [LARGE SCALE GENOMIC DNA]</scope>
    <source>
        <strain evidence="2">CM1030</strain>
        <tissue evidence="2">Blood</tissue>
    </source>
</reference>
<protein>
    <submittedName>
        <fullName evidence="2">Uncharacterized protein</fullName>
    </submittedName>
</protein>
<feature type="region of interest" description="Disordered" evidence="1">
    <location>
        <begin position="28"/>
        <end position="99"/>
    </location>
</feature>
<evidence type="ECO:0000313" key="2">
    <source>
        <dbReference type="EMBL" id="KAL0191574.1"/>
    </source>
</evidence>
<accession>A0ABD0QZI4</accession>
<feature type="compositionally biased region" description="Basic and acidic residues" evidence="1">
    <location>
        <begin position="52"/>
        <end position="63"/>
    </location>
</feature>
<dbReference type="AlphaFoldDB" id="A0ABD0QZI4"/>
<dbReference type="Proteomes" id="UP001529510">
    <property type="component" value="Unassembled WGS sequence"/>
</dbReference>
<evidence type="ECO:0000256" key="1">
    <source>
        <dbReference type="SAM" id="MobiDB-lite"/>
    </source>
</evidence>
<evidence type="ECO:0000313" key="3">
    <source>
        <dbReference type="Proteomes" id="UP001529510"/>
    </source>
</evidence>
<dbReference type="EMBL" id="JAMKFB020000006">
    <property type="protein sequence ID" value="KAL0191574.1"/>
    <property type="molecule type" value="Genomic_DNA"/>
</dbReference>
<comment type="caution">
    <text evidence="2">The sequence shown here is derived from an EMBL/GenBank/DDBJ whole genome shotgun (WGS) entry which is preliminary data.</text>
</comment>
<sequence length="99" mass="10232">VDLSKIAAEQQVKLQKEKDERIAAVKTASAEKEAAGAVDNSGGFASSPGDSSRAEKEVRRDDSGDSGDTGNTGDTGLVGNVTDTRGKDTGKGRRTTLVH</sequence>